<dbReference type="InterPro" id="IPR001024">
    <property type="entry name" value="PLAT/LH2_dom"/>
</dbReference>
<keyword evidence="7" id="KW-0560">Oxidoreductase</keyword>
<name>A0A673ADY8_9TELE</name>
<evidence type="ECO:0000259" key="15">
    <source>
        <dbReference type="PROSITE" id="PS51393"/>
    </source>
</evidence>
<evidence type="ECO:0000313" key="16">
    <source>
        <dbReference type="Ensembl" id="ENSSORP00005026692.1"/>
    </source>
</evidence>
<keyword evidence="4" id="KW-0963">Cytoplasm</keyword>
<protein>
    <submittedName>
        <fullName evidence="16">Si:dkey-17e16.9</fullName>
    </submittedName>
</protein>
<dbReference type="InterPro" id="IPR000907">
    <property type="entry name" value="LipOase"/>
</dbReference>
<organism evidence="16 17">
    <name type="scientific">Sphaeramia orbicularis</name>
    <name type="common">orbiculate cardinalfish</name>
    <dbReference type="NCBI Taxonomy" id="375764"/>
    <lineage>
        <taxon>Eukaryota</taxon>
        <taxon>Metazoa</taxon>
        <taxon>Chordata</taxon>
        <taxon>Craniata</taxon>
        <taxon>Vertebrata</taxon>
        <taxon>Euteleostomi</taxon>
        <taxon>Actinopterygii</taxon>
        <taxon>Neopterygii</taxon>
        <taxon>Teleostei</taxon>
        <taxon>Neoteleostei</taxon>
        <taxon>Acanthomorphata</taxon>
        <taxon>Gobiaria</taxon>
        <taxon>Kurtiformes</taxon>
        <taxon>Apogonoidei</taxon>
        <taxon>Apogonidae</taxon>
        <taxon>Apogoninae</taxon>
        <taxon>Sphaeramia</taxon>
    </lineage>
</organism>
<evidence type="ECO:0000256" key="7">
    <source>
        <dbReference type="ARBA" id="ARBA00023002"/>
    </source>
</evidence>
<keyword evidence="13" id="KW-1133">Transmembrane helix</keyword>
<dbReference type="Pfam" id="PF00305">
    <property type="entry name" value="Lipoxygenase"/>
    <property type="match status" value="1"/>
</dbReference>
<comment type="subcellular location">
    <subcellularLocation>
        <location evidence="1">Cytoplasm</location>
    </subcellularLocation>
</comment>
<comment type="cofactor">
    <cofactor evidence="9">
        <name>Fe cation</name>
        <dbReference type="ChEBI" id="CHEBI:24875"/>
    </cofactor>
    <text evidence="9">Binds 1 Fe cation per subunit.</text>
</comment>
<evidence type="ECO:0000256" key="2">
    <source>
        <dbReference type="ARBA" id="ARBA00005189"/>
    </source>
</evidence>
<comment type="similarity">
    <text evidence="3">Belongs to the lipoxygenase family.</text>
</comment>
<evidence type="ECO:0000256" key="5">
    <source>
        <dbReference type="ARBA" id="ARBA00022723"/>
    </source>
</evidence>
<dbReference type="PRINTS" id="PR00467">
    <property type="entry name" value="MAMLPOXGNASE"/>
</dbReference>
<sequence>MAKYKVEVTTGDMDYAGTWDRIYVTLIGTKGQSERTELNSFGINFNAGAVETFTVTTPFSLGRILLLKLEKDFKIFLPENMWFCSKIVVTTPEGDVILFPCHSWMYNGDVIEIRGGRGQLKLPFMSIDTIRCRGLFRSQWVRLIYLCILFSVTFLLLRDNSLRFSKLCAFFNIHYRIFEFILKGMLRSTKRWENIDDLKKIFWHHKTQISDYVAEHWKEDEFYGFQFLNGANPNPIKRCSELPPNFAVTEEMMKPFLEEGTTLQNEMEKGNILIVDKKIMEGIPTRVIDGEPVFVASGFCLFYVTPEGKLRPIAIQLRQQPSETNPIFLPSDSETDWLLAKLFFKSADLLHHQPVYHQLNTHFVGESFNLSTMRNLPEIHPIYKLLIPHFRYSLYSNVNGRGVLFSPKGPLTKSSLGYDGLLEIMRRGLKEVTYTSLCLPDNMAARGLESVPNFYYRDDGLKLWDIVNRFVKAVIEYYYPSDDDVQNDSELQTWIGEIFTHGFLGNKASESFNTAEEVIKFITMIIFNSSGQHATANHSQFDYYTWTPNGTLLLVTPPPTTKGQSNMKSILDSFPNIGDTVIFALTVLTVPMGSYPEERFDEPVPKQIIKDFQAELKQLSETIDARNSRLEVPYNYFNPSQIENSINV</sequence>
<keyword evidence="17" id="KW-1185">Reference proteome</keyword>
<feature type="binding site" evidence="9">
    <location>
        <position position="362"/>
    </location>
    <ligand>
        <name>Fe cation</name>
        <dbReference type="ChEBI" id="CHEBI:24875"/>
        <note>catalytic</note>
    </ligand>
</feature>
<dbReference type="Gene3D" id="3.10.450.60">
    <property type="match status" value="1"/>
</dbReference>
<dbReference type="PROSITE" id="PS51393">
    <property type="entry name" value="LIPOXYGENASE_3"/>
    <property type="match status" value="1"/>
</dbReference>
<dbReference type="Proteomes" id="UP000472271">
    <property type="component" value="Chromosome 24"/>
</dbReference>
<comment type="pathway">
    <text evidence="2">Lipid metabolism.</text>
</comment>
<evidence type="ECO:0000256" key="9">
    <source>
        <dbReference type="PIRSR" id="PIRSR601885-1"/>
    </source>
</evidence>
<keyword evidence="8" id="KW-0443">Lipid metabolism</keyword>
<comment type="caution">
    <text evidence="12">Lacks conserved residue(s) required for the propagation of feature annotation.</text>
</comment>
<evidence type="ECO:0000256" key="13">
    <source>
        <dbReference type="SAM" id="Phobius"/>
    </source>
</evidence>
<dbReference type="InterPro" id="IPR013819">
    <property type="entry name" value="LipOase_C"/>
</dbReference>
<dbReference type="SUPFAM" id="SSF48484">
    <property type="entry name" value="Lipoxigenase"/>
    <property type="match status" value="1"/>
</dbReference>
<dbReference type="InterPro" id="IPR001885">
    <property type="entry name" value="LipOase_mml"/>
</dbReference>
<dbReference type="SUPFAM" id="SSF49723">
    <property type="entry name" value="Lipase/lipooxygenase domain (PLAT/LH2 domain)"/>
    <property type="match status" value="1"/>
</dbReference>
<reference evidence="16" key="2">
    <citation type="submission" date="2025-08" db="UniProtKB">
        <authorList>
            <consortium name="Ensembl"/>
        </authorList>
    </citation>
    <scope>IDENTIFICATION</scope>
</reference>
<dbReference type="AlphaFoldDB" id="A0A673ADY8"/>
<dbReference type="InterPro" id="IPR036392">
    <property type="entry name" value="PLAT/LH2_dom_sf"/>
</dbReference>
<reference evidence="16" key="1">
    <citation type="submission" date="2019-06" db="EMBL/GenBank/DDBJ databases">
        <authorList>
            <consortium name="Wellcome Sanger Institute Data Sharing"/>
        </authorList>
    </citation>
    <scope>NUCLEOTIDE SEQUENCE [LARGE SCALE GENOMIC DNA]</scope>
</reference>
<proteinExistence type="inferred from homology"/>
<reference evidence="16" key="3">
    <citation type="submission" date="2025-09" db="UniProtKB">
        <authorList>
            <consortium name="Ensembl"/>
        </authorList>
    </citation>
    <scope>IDENTIFICATION</scope>
</reference>
<accession>A0A673ADY8</accession>
<feature type="domain" description="Lipoxygenase" evidence="15">
    <location>
        <begin position="158"/>
        <end position="648"/>
    </location>
</feature>
<dbReference type="PROSITE" id="PS00081">
    <property type="entry name" value="LIPOXYGENASE_2"/>
    <property type="match status" value="1"/>
</dbReference>
<dbReference type="Ensembl" id="ENSSORT00005027474.1">
    <property type="protein sequence ID" value="ENSSORP00005026692.1"/>
    <property type="gene ID" value="ENSSORG00005012787.1"/>
</dbReference>
<dbReference type="InParanoid" id="A0A673ADY8"/>
<evidence type="ECO:0000256" key="6">
    <source>
        <dbReference type="ARBA" id="ARBA00022964"/>
    </source>
</evidence>
<feature type="binding site" evidence="9">
    <location>
        <position position="533"/>
    </location>
    <ligand>
        <name>Fe cation</name>
        <dbReference type="ChEBI" id="CHEBI:24875"/>
        <note>catalytic</note>
    </ligand>
</feature>
<evidence type="ECO:0000256" key="12">
    <source>
        <dbReference type="PROSITE-ProRule" id="PRU00152"/>
    </source>
</evidence>
<feature type="binding site" evidence="9">
    <location>
        <position position="357"/>
    </location>
    <ligand>
        <name>Fe cation</name>
        <dbReference type="ChEBI" id="CHEBI:24875"/>
        <note>catalytic</note>
    </ligand>
</feature>
<feature type="site" description="Essential for stabilizing binding to COTL1" evidence="11">
    <location>
        <position position="104"/>
    </location>
</feature>
<evidence type="ECO:0000256" key="10">
    <source>
        <dbReference type="PIRSR" id="PIRSR601885-2"/>
    </source>
</evidence>
<keyword evidence="13" id="KW-0472">Membrane</keyword>
<evidence type="ECO:0000313" key="17">
    <source>
        <dbReference type="Proteomes" id="UP000472271"/>
    </source>
</evidence>
<keyword evidence="13" id="KW-0812">Transmembrane</keyword>
<keyword evidence="6" id="KW-0223">Dioxygenase</keyword>
<dbReference type="GO" id="GO:0034440">
    <property type="term" value="P:lipid oxidation"/>
    <property type="evidence" value="ECO:0007669"/>
    <property type="project" value="InterPro"/>
</dbReference>
<dbReference type="Gene3D" id="1.20.245.10">
    <property type="entry name" value="Lipoxygenase-1, Domain 5"/>
    <property type="match status" value="1"/>
</dbReference>
<dbReference type="PANTHER" id="PTHR11771">
    <property type="entry name" value="LIPOXYGENASE"/>
    <property type="match status" value="1"/>
</dbReference>
<feature type="binding site" evidence="10">
    <location>
        <position position="17"/>
    </location>
    <ligand>
        <name>Ca(2+)</name>
        <dbReference type="ChEBI" id="CHEBI:29108"/>
        <label>1</label>
    </ligand>
</feature>
<dbReference type="Gene3D" id="2.60.60.20">
    <property type="entry name" value="PLAT/LH2 domain"/>
    <property type="match status" value="1"/>
</dbReference>
<feature type="transmembrane region" description="Helical" evidence="13">
    <location>
        <begin position="140"/>
        <end position="157"/>
    </location>
</feature>
<keyword evidence="10" id="KW-0106">Calcium</keyword>
<dbReference type="InterPro" id="IPR036226">
    <property type="entry name" value="LipOase_C_sf"/>
</dbReference>
<dbReference type="GO" id="GO:0016702">
    <property type="term" value="F:oxidoreductase activity, acting on single donors with incorporation of molecular oxygen, incorporation of two atoms of oxygen"/>
    <property type="evidence" value="ECO:0007669"/>
    <property type="project" value="InterPro"/>
</dbReference>
<evidence type="ECO:0000256" key="8">
    <source>
        <dbReference type="ARBA" id="ARBA00023098"/>
    </source>
</evidence>
<dbReference type="Pfam" id="PF01477">
    <property type="entry name" value="PLAT"/>
    <property type="match status" value="1"/>
</dbReference>
<dbReference type="PROSITE" id="PS50095">
    <property type="entry name" value="PLAT"/>
    <property type="match status" value="1"/>
</dbReference>
<dbReference type="GO" id="GO:0005506">
    <property type="term" value="F:iron ion binding"/>
    <property type="evidence" value="ECO:0007669"/>
    <property type="project" value="InterPro"/>
</dbReference>
<dbReference type="SMART" id="SM00308">
    <property type="entry name" value="LH2"/>
    <property type="match status" value="1"/>
</dbReference>
<keyword evidence="9" id="KW-0408">Iron</keyword>
<dbReference type="GO" id="GO:0005737">
    <property type="term" value="C:cytoplasm"/>
    <property type="evidence" value="ECO:0007669"/>
    <property type="project" value="UniProtKB-SubCell"/>
</dbReference>
<dbReference type="InterPro" id="IPR020834">
    <property type="entry name" value="LipOase_CS"/>
</dbReference>
<evidence type="ECO:0000259" key="14">
    <source>
        <dbReference type="PROSITE" id="PS50095"/>
    </source>
</evidence>
<evidence type="ECO:0000256" key="3">
    <source>
        <dbReference type="ARBA" id="ARBA00009419"/>
    </source>
</evidence>
<gene>
    <name evidence="16" type="primary">LOC115415145</name>
</gene>
<dbReference type="PRINTS" id="PR00087">
    <property type="entry name" value="LIPOXYGENASE"/>
</dbReference>
<feature type="domain" description="PLAT" evidence="14">
    <location>
        <begin position="2"/>
        <end position="119"/>
    </location>
</feature>
<evidence type="ECO:0000256" key="4">
    <source>
        <dbReference type="ARBA" id="ARBA00022490"/>
    </source>
</evidence>
<evidence type="ECO:0000256" key="1">
    <source>
        <dbReference type="ARBA" id="ARBA00004496"/>
    </source>
</evidence>
<keyword evidence="5 9" id="KW-0479">Metal-binding</keyword>
<evidence type="ECO:0000256" key="11">
    <source>
        <dbReference type="PIRSR" id="PIRSR601885-3"/>
    </source>
</evidence>